<gene>
    <name evidence="3" type="ORF">PSYJA_42383</name>
</gene>
<keyword evidence="1" id="KW-1133">Transmembrane helix</keyword>
<dbReference type="GO" id="GO:0044550">
    <property type="term" value="P:secondary metabolite biosynthetic process"/>
    <property type="evidence" value="ECO:0007669"/>
    <property type="project" value="TreeGrafter"/>
</dbReference>
<protein>
    <submittedName>
        <fullName evidence="3">Pyoverdine sidechain peptide synthetase III, L-Thr-L-Ser component</fullName>
    </submittedName>
</protein>
<evidence type="ECO:0000256" key="1">
    <source>
        <dbReference type="SAM" id="Phobius"/>
    </source>
</evidence>
<dbReference type="EMBL" id="AEAH01003464">
    <property type="protein sequence ID" value="EGH35301.1"/>
    <property type="molecule type" value="Genomic_DNA"/>
</dbReference>
<dbReference type="Pfam" id="PF00501">
    <property type="entry name" value="AMP-binding"/>
    <property type="match status" value="1"/>
</dbReference>
<proteinExistence type="predicted"/>
<dbReference type="InterPro" id="IPR000873">
    <property type="entry name" value="AMP-dep_synth/lig_dom"/>
</dbReference>
<accession>F3FYK9</accession>
<feature type="non-terminal residue" evidence="3">
    <location>
        <position position="51"/>
    </location>
</feature>
<evidence type="ECO:0000313" key="4">
    <source>
        <dbReference type="Proteomes" id="UP000004471"/>
    </source>
</evidence>
<dbReference type="AlphaFoldDB" id="F3FYK9"/>
<dbReference type="Proteomes" id="UP000004471">
    <property type="component" value="Unassembled WGS sequence"/>
</dbReference>
<dbReference type="Gene3D" id="3.40.50.980">
    <property type="match status" value="1"/>
</dbReference>
<name>F3FYK9_PSESX</name>
<sequence length="51" mass="6043">WFTFSEKDVWTLFHSFAFDFSVWEIFGALLHGGRLVIVPREVTRSPEEFHA</sequence>
<feature type="transmembrane region" description="Helical" evidence="1">
    <location>
        <begin position="12"/>
        <end position="30"/>
    </location>
</feature>
<feature type="domain" description="AMP-dependent synthetase/ligase" evidence="2">
    <location>
        <begin position="4"/>
        <end position="49"/>
    </location>
</feature>
<dbReference type="GO" id="GO:0043041">
    <property type="term" value="P:amino acid activation for nonribosomal peptide biosynthetic process"/>
    <property type="evidence" value="ECO:0007669"/>
    <property type="project" value="TreeGrafter"/>
</dbReference>
<dbReference type="PANTHER" id="PTHR45527:SF14">
    <property type="entry name" value="PLIPASTATIN SYNTHASE SUBUNIT B"/>
    <property type="match status" value="1"/>
</dbReference>
<evidence type="ECO:0000259" key="2">
    <source>
        <dbReference type="Pfam" id="PF00501"/>
    </source>
</evidence>
<reference evidence="3 4" key="1">
    <citation type="journal article" date="2011" name="PLoS Pathog.">
        <title>Dynamic evolution of pathogenicity revealed by sequencing and comparative genomics of 19 Pseudomonas syringae isolates.</title>
        <authorList>
            <person name="Baltrus D.A."/>
            <person name="Nishimura M.T."/>
            <person name="Romanchuk A."/>
            <person name="Chang J.H."/>
            <person name="Mukhtar M.S."/>
            <person name="Cherkis K."/>
            <person name="Roach J."/>
            <person name="Grant S.R."/>
            <person name="Jones C.D."/>
            <person name="Dangl J.L."/>
        </authorList>
    </citation>
    <scope>NUCLEOTIDE SEQUENCE [LARGE SCALE GENOMIC DNA]</scope>
    <source>
        <strain evidence="4">M301072PT</strain>
    </source>
</reference>
<evidence type="ECO:0000313" key="3">
    <source>
        <dbReference type="EMBL" id="EGH35301.1"/>
    </source>
</evidence>
<feature type="non-terminal residue" evidence="3">
    <location>
        <position position="1"/>
    </location>
</feature>
<keyword evidence="1" id="KW-0472">Membrane</keyword>
<keyword evidence="1" id="KW-0812">Transmembrane</keyword>
<comment type="caution">
    <text evidence="3">The sequence shown here is derived from an EMBL/GenBank/DDBJ whole genome shotgun (WGS) entry which is preliminary data.</text>
</comment>
<dbReference type="SUPFAM" id="SSF56801">
    <property type="entry name" value="Acetyl-CoA synthetase-like"/>
    <property type="match status" value="1"/>
</dbReference>
<dbReference type="PANTHER" id="PTHR45527">
    <property type="entry name" value="NONRIBOSOMAL PEPTIDE SYNTHETASE"/>
    <property type="match status" value="1"/>
</dbReference>
<dbReference type="GO" id="GO:0005829">
    <property type="term" value="C:cytosol"/>
    <property type="evidence" value="ECO:0007669"/>
    <property type="project" value="TreeGrafter"/>
</dbReference>
<organism evidence="3 4">
    <name type="scientific">Pseudomonas syringae pv. japonica str. M301072</name>
    <dbReference type="NCBI Taxonomy" id="629262"/>
    <lineage>
        <taxon>Bacteria</taxon>
        <taxon>Pseudomonadati</taxon>
        <taxon>Pseudomonadota</taxon>
        <taxon>Gammaproteobacteria</taxon>
        <taxon>Pseudomonadales</taxon>
        <taxon>Pseudomonadaceae</taxon>
        <taxon>Pseudomonas</taxon>
        <taxon>Pseudomonas syringae</taxon>
    </lineage>
</organism>
<dbReference type="GO" id="GO:0031177">
    <property type="term" value="F:phosphopantetheine binding"/>
    <property type="evidence" value="ECO:0007669"/>
    <property type="project" value="TreeGrafter"/>
</dbReference>